<dbReference type="EMBL" id="UOFN01000055">
    <property type="protein sequence ID" value="VAW76137.1"/>
    <property type="molecule type" value="Genomic_DNA"/>
</dbReference>
<dbReference type="InterPro" id="IPR014729">
    <property type="entry name" value="Rossmann-like_a/b/a_fold"/>
</dbReference>
<evidence type="ECO:0000256" key="7">
    <source>
        <dbReference type="ARBA" id="ARBA00022840"/>
    </source>
</evidence>
<dbReference type="SUPFAM" id="SSF82829">
    <property type="entry name" value="MesJ substrate recognition domain-like"/>
    <property type="match status" value="1"/>
</dbReference>
<evidence type="ECO:0000256" key="6">
    <source>
        <dbReference type="ARBA" id="ARBA00022741"/>
    </source>
</evidence>
<dbReference type="GO" id="GO:0032267">
    <property type="term" value="F:tRNA(Ile)-lysidine synthase activity"/>
    <property type="evidence" value="ECO:0007669"/>
    <property type="project" value="UniProtKB-EC"/>
</dbReference>
<dbReference type="Pfam" id="PF09179">
    <property type="entry name" value="TilS"/>
    <property type="match status" value="1"/>
</dbReference>
<dbReference type="NCBIfam" id="TIGR02432">
    <property type="entry name" value="lysidine_TilS_N"/>
    <property type="match status" value="1"/>
</dbReference>
<dbReference type="InterPro" id="IPR012796">
    <property type="entry name" value="Lysidine-tRNA-synth_C"/>
</dbReference>
<evidence type="ECO:0000256" key="5">
    <source>
        <dbReference type="ARBA" id="ARBA00022694"/>
    </source>
</evidence>
<keyword evidence="7" id="KW-0067">ATP-binding</keyword>
<dbReference type="Gene3D" id="1.20.59.20">
    <property type="match status" value="1"/>
</dbReference>
<accession>A0A3B0YKR7</accession>
<comment type="catalytic activity">
    <reaction evidence="8">
        <text>cytidine(34) in tRNA(Ile2) + L-lysine + ATP = lysidine(34) in tRNA(Ile2) + AMP + diphosphate + H(+)</text>
        <dbReference type="Rhea" id="RHEA:43744"/>
        <dbReference type="Rhea" id="RHEA-COMP:10625"/>
        <dbReference type="Rhea" id="RHEA-COMP:10670"/>
        <dbReference type="ChEBI" id="CHEBI:15378"/>
        <dbReference type="ChEBI" id="CHEBI:30616"/>
        <dbReference type="ChEBI" id="CHEBI:32551"/>
        <dbReference type="ChEBI" id="CHEBI:33019"/>
        <dbReference type="ChEBI" id="CHEBI:82748"/>
        <dbReference type="ChEBI" id="CHEBI:83665"/>
        <dbReference type="ChEBI" id="CHEBI:456215"/>
        <dbReference type="EC" id="6.3.4.19"/>
    </reaction>
</comment>
<dbReference type="Pfam" id="PF01171">
    <property type="entry name" value="ATP_bind_3"/>
    <property type="match status" value="1"/>
</dbReference>
<keyword evidence="3" id="KW-0963">Cytoplasm</keyword>
<dbReference type="InterPro" id="IPR011063">
    <property type="entry name" value="TilS/TtcA_N"/>
</dbReference>
<evidence type="ECO:0000256" key="1">
    <source>
        <dbReference type="ARBA" id="ARBA00004496"/>
    </source>
</evidence>
<comment type="subcellular location">
    <subcellularLocation>
        <location evidence="1">Cytoplasm</location>
    </subcellularLocation>
</comment>
<protein>
    <recommendedName>
        <fullName evidence="2">tRNA(Ile)-lysidine synthetase</fullName>
        <ecNumber evidence="2">6.3.4.19</ecNumber>
    </recommendedName>
</protein>
<dbReference type="NCBIfam" id="TIGR02433">
    <property type="entry name" value="lysidine_TilS_C"/>
    <property type="match status" value="1"/>
</dbReference>
<dbReference type="AlphaFoldDB" id="A0A3B0YKR7"/>
<evidence type="ECO:0000256" key="8">
    <source>
        <dbReference type="ARBA" id="ARBA00048539"/>
    </source>
</evidence>
<dbReference type="InterPro" id="IPR015262">
    <property type="entry name" value="tRNA_Ile_lys_synt_subst-bd"/>
</dbReference>
<gene>
    <name evidence="10" type="ORF">MNBD_GAMMA15-1651</name>
</gene>
<evidence type="ECO:0000256" key="2">
    <source>
        <dbReference type="ARBA" id="ARBA00013267"/>
    </source>
</evidence>
<dbReference type="PANTHER" id="PTHR43033:SF1">
    <property type="entry name" value="TRNA(ILE)-LYSIDINE SYNTHASE-RELATED"/>
    <property type="match status" value="1"/>
</dbReference>
<dbReference type="GO" id="GO:0005524">
    <property type="term" value="F:ATP binding"/>
    <property type="evidence" value="ECO:0007669"/>
    <property type="project" value="UniProtKB-KW"/>
</dbReference>
<dbReference type="SUPFAM" id="SSF52402">
    <property type="entry name" value="Adenine nucleotide alpha hydrolases-like"/>
    <property type="match status" value="1"/>
</dbReference>
<dbReference type="CDD" id="cd01992">
    <property type="entry name" value="TilS_N"/>
    <property type="match status" value="1"/>
</dbReference>
<dbReference type="GO" id="GO:0005737">
    <property type="term" value="C:cytoplasm"/>
    <property type="evidence" value="ECO:0007669"/>
    <property type="project" value="UniProtKB-SubCell"/>
</dbReference>
<dbReference type="SUPFAM" id="SSF56037">
    <property type="entry name" value="PheT/TilS domain"/>
    <property type="match status" value="1"/>
</dbReference>
<keyword evidence="5" id="KW-0819">tRNA processing</keyword>
<dbReference type="HAMAP" id="MF_01161">
    <property type="entry name" value="tRNA_Ile_lys_synt"/>
    <property type="match status" value="1"/>
</dbReference>
<keyword evidence="4 10" id="KW-0436">Ligase</keyword>
<evidence type="ECO:0000256" key="3">
    <source>
        <dbReference type="ARBA" id="ARBA00022490"/>
    </source>
</evidence>
<dbReference type="Pfam" id="PF11734">
    <property type="entry name" value="TilS_C"/>
    <property type="match status" value="1"/>
</dbReference>
<proteinExistence type="inferred from homology"/>
<keyword evidence="6" id="KW-0547">Nucleotide-binding</keyword>
<reference evidence="10" key="1">
    <citation type="submission" date="2018-06" db="EMBL/GenBank/DDBJ databases">
        <authorList>
            <person name="Zhirakovskaya E."/>
        </authorList>
    </citation>
    <scope>NUCLEOTIDE SEQUENCE</scope>
</reference>
<dbReference type="GO" id="GO:0008033">
    <property type="term" value="P:tRNA processing"/>
    <property type="evidence" value="ECO:0007669"/>
    <property type="project" value="UniProtKB-KW"/>
</dbReference>
<name>A0A3B0YKR7_9ZZZZ</name>
<dbReference type="InterPro" id="IPR012795">
    <property type="entry name" value="tRNA_Ile_lys_synt_N"/>
</dbReference>
<dbReference type="EC" id="6.3.4.19" evidence="2"/>
<evidence type="ECO:0000313" key="10">
    <source>
        <dbReference type="EMBL" id="VAW76137.1"/>
    </source>
</evidence>
<evidence type="ECO:0000256" key="4">
    <source>
        <dbReference type="ARBA" id="ARBA00022598"/>
    </source>
</evidence>
<dbReference type="SMART" id="SM00977">
    <property type="entry name" value="TilS_C"/>
    <property type="match status" value="1"/>
</dbReference>
<dbReference type="Gene3D" id="3.40.50.620">
    <property type="entry name" value="HUPs"/>
    <property type="match status" value="1"/>
</dbReference>
<dbReference type="PANTHER" id="PTHR43033">
    <property type="entry name" value="TRNA(ILE)-LYSIDINE SYNTHASE-RELATED"/>
    <property type="match status" value="1"/>
</dbReference>
<feature type="domain" description="Lysidine-tRNA(Ile) synthetase C-terminal" evidence="9">
    <location>
        <begin position="366"/>
        <end position="439"/>
    </location>
</feature>
<dbReference type="InterPro" id="IPR012094">
    <property type="entry name" value="tRNA_Ile_lys_synt"/>
</dbReference>
<sequence>MSTSKNNSFDAVVAALPDAASYIVAYSGGVDSHVLLHCLAERRDALHAPLMAVHVDHGIQSQSGAWRAHCERVCLQLNIPFHALQTDGNAAPGESPEAAARSARYRALEAWLPEEAALLTAQHRDDQAETVLLQLFRGAGPRGLSAMPASAPLGRGVLLRPFLEMSRAEILAAAQASELDWIEDPSNADTRYDRNHLRHEVLPRLQQRWPGLHAVLARVAAHQSEQAGLADALAEGDYSACQSESKTRLQQSALLTLEPARQRNLLRYWIHQRGFTMPSQAVLERVREEMLFSREDAQPVVSWGDAELRRFRGELYLMQTLPAHDTSQCVHWDLSGELDLDTAGGVLSAQPVTGEGLCLPNAVPGLDVRFRRGGESLRLPGASHHRKLKNVLQEYGVPDWERERLPLLYAGDTLVAVPGITVCEGFQAQAGQAGFTLGWSRL</sequence>
<evidence type="ECO:0000259" key="9">
    <source>
        <dbReference type="SMART" id="SM00977"/>
    </source>
</evidence>
<organism evidence="10">
    <name type="scientific">hydrothermal vent metagenome</name>
    <dbReference type="NCBI Taxonomy" id="652676"/>
    <lineage>
        <taxon>unclassified sequences</taxon>
        <taxon>metagenomes</taxon>
        <taxon>ecological metagenomes</taxon>
    </lineage>
</organism>